<dbReference type="Gene3D" id="1.20.59.10">
    <property type="entry name" value="Chorismate mutase"/>
    <property type="match status" value="1"/>
</dbReference>
<accession>A0A6C0K254</accession>
<dbReference type="InterPro" id="IPR002701">
    <property type="entry name" value="CM_II_prokaryot"/>
</dbReference>
<dbReference type="SMART" id="SM00830">
    <property type="entry name" value="CM_2"/>
    <property type="match status" value="1"/>
</dbReference>
<reference evidence="3" key="1">
    <citation type="journal article" date="2020" name="Nature">
        <title>Giant virus diversity and host interactions through global metagenomics.</title>
        <authorList>
            <person name="Schulz F."/>
            <person name="Roux S."/>
            <person name="Paez-Espino D."/>
            <person name="Jungbluth S."/>
            <person name="Walsh D.A."/>
            <person name="Denef V.J."/>
            <person name="McMahon K.D."/>
            <person name="Konstantinidis K.T."/>
            <person name="Eloe-Fadrosh E.A."/>
            <person name="Kyrpides N.C."/>
            <person name="Woyke T."/>
        </authorList>
    </citation>
    <scope>NUCLEOTIDE SEQUENCE</scope>
    <source>
        <strain evidence="3">GVMAG-S-1101169-75</strain>
    </source>
</reference>
<keyword evidence="1" id="KW-1133">Transmembrane helix</keyword>
<feature type="domain" description="Chorismate mutase" evidence="2">
    <location>
        <begin position="40"/>
        <end position="105"/>
    </location>
</feature>
<evidence type="ECO:0000256" key="1">
    <source>
        <dbReference type="SAM" id="Phobius"/>
    </source>
</evidence>
<protein>
    <recommendedName>
        <fullName evidence="2">Chorismate mutase domain-containing protein</fullName>
    </recommendedName>
</protein>
<evidence type="ECO:0000259" key="2">
    <source>
        <dbReference type="SMART" id="SM00830"/>
    </source>
</evidence>
<evidence type="ECO:0000313" key="3">
    <source>
        <dbReference type="EMBL" id="QHU11809.1"/>
    </source>
</evidence>
<dbReference type="GO" id="GO:0004106">
    <property type="term" value="F:chorismate mutase activity"/>
    <property type="evidence" value="ECO:0007669"/>
    <property type="project" value="InterPro"/>
</dbReference>
<dbReference type="InterPro" id="IPR036979">
    <property type="entry name" value="CM_dom_sf"/>
</dbReference>
<proteinExistence type="predicted"/>
<keyword evidence="1" id="KW-0812">Transmembrane</keyword>
<dbReference type="InterPro" id="IPR036263">
    <property type="entry name" value="Chorismate_II_sf"/>
</dbReference>
<organism evidence="3">
    <name type="scientific">viral metagenome</name>
    <dbReference type="NCBI Taxonomy" id="1070528"/>
    <lineage>
        <taxon>unclassified sequences</taxon>
        <taxon>metagenomes</taxon>
        <taxon>organismal metagenomes</taxon>
    </lineage>
</organism>
<feature type="transmembrane region" description="Helical" evidence="1">
    <location>
        <begin position="6"/>
        <end position="25"/>
    </location>
</feature>
<dbReference type="SUPFAM" id="SSF48600">
    <property type="entry name" value="Chorismate mutase II"/>
    <property type="match status" value="1"/>
</dbReference>
<dbReference type="GO" id="GO:0046417">
    <property type="term" value="P:chorismate metabolic process"/>
    <property type="evidence" value="ECO:0007669"/>
    <property type="project" value="InterPro"/>
</dbReference>
<name>A0A6C0K254_9ZZZZ</name>
<sequence>MKYYYHSIIISFMVMMSFTNGFRVSKMPFPITKPKPGTLRQKIDRVDDALYELLITRMLYSRETRVSKNEVLKRLCEKKGGIEKEMIHEIWSCIFRYSLDAPKRDSYNWLD</sequence>
<dbReference type="EMBL" id="MN740790">
    <property type="protein sequence ID" value="QHU11809.1"/>
    <property type="molecule type" value="Genomic_DNA"/>
</dbReference>
<keyword evidence="1" id="KW-0472">Membrane</keyword>
<dbReference type="AlphaFoldDB" id="A0A6C0K254"/>